<sequence length="73" mass="8175">VAIQNEDVPNDAIVITTLSCYPFCCHEDLIMMSRQQLVEVASTLNAHLPLVMQIEISETLTDAHIRHSIETVI</sequence>
<reference evidence="2" key="1">
    <citation type="submission" date="2014-04" db="EMBL/GenBank/DDBJ databases">
        <title>Evolutionary Origins and Diversification of the Mycorrhizal Mutualists.</title>
        <authorList>
            <consortium name="DOE Joint Genome Institute"/>
            <consortium name="Mycorrhizal Genomics Consortium"/>
            <person name="Kohler A."/>
            <person name="Kuo A."/>
            <person name="Nagy L.G."/>
            <person name="Floudas D."/>
            <person name="Copeland A."/>
            <person name="Barry K.W."/>
            <person name="Cichocki N."/>
            <person name="Veneault-Fourrey C."/>
            <person name="LaButti K."/>
            <person name="Lindquist E.A."/>
            <person name="Lipzen A."/>
            <person name="Lundell T."/>
            <person name="Morin E."/>
            <person name="Murat C."/>
            <person name="Riley R."/>
            <person name="Ohm R."/>
            <person name="Sun H."/>
            <person name="Tunlid A."/>
            <person name="Henrissat B."/>
            <person name="Grigoriev I.V."/>
            <person name="Hibbett D.S."/>
            <person name="Martin F."/>
        </authorList>
    </citation>
    <scope>NUCLEOTIDE SEQUENCE [LARGE SCALE GENOMIC DNA]</scope>
    <source>
        <strain evidence="2">FD-334 SS-4</strain>
    </source>
</reference>
<dbReference type="EMBL" id="KN817591">
    <property type="protein sequence ID" value="KJA18286.1"/>
    <property type="molecule type" value="Genomic_DNA"/>
</dbReference>
<dbReference type="Proteomes" id="UP000054270">
    <property type="component" value="Unassembled WGS sequence"/>
</dbReference>
<name>A0A0D2NNF6_HYPSF</name>
<feature type="non-terminal residue" evidence="1">
    <location>
        <position position="73"/>
    </location>
</feature>
<keyword evidence="2" id="KW-1185">Reference proteome</keyword>
<feature type="non-terminal residue" evidence="1">
    <location>
        <position position="1"/>
    </location>
</feature>
<organism evidence="1 2">
    <name type="scientific">Hypholoma sublateritium (strain FD-334 SS-4)</name>
    <dbReference type="NCBI Taxonomy" id="945553"/>
    <lineage>
        <taxon>Eukaryota</taxon>
        <taxon>Fungi</taxon>
        <taxon>Dikarya</taxon>
        <taxon>Basidiomycota</taxon>
        <taxon>Agaricomycotina</taxon>
        <taxon>Agaricomycetes</taxon>
        <taxon>Agaricomycetidae</taxon>
        <taxon>Agaricales</taxon>
        <taxon>Agaricineae</taxon>
        <taxon>Strophariaceae</taxon>
        <taxon>Hypholoma</taxon>
    </lineage>
</organism>
<protein>
    <submittedName>
        <fullName evidence="1">Uncharacterized protein</fullName>
    </submittedName>
</protein>
<gene>
    <name evidence="1" type="ORF">HYPSUDRAFT_116777</name>
</gene>
<evidence type="ECO:0000313" key="2">
    <source>
        <dbReference type="Proteomes" id="UP000054270"/>
    </source>
</evidence>
<dbReference type="OrthoDB" id="3061698at2759"/>
<dbReference type="AlphaFoldDB" id="A0A0D2NNF6"/>
<proteinExistence type="predicted"/>
<accession>A0A0D2NNF6</accession>
<dbReference type="OMA" id="CCHADLM"/>
<evidence type="ECO:0000313" key="1">
    <source>
        <dbReference type="EMBL" id="KJA18286.1"/>
    </source>
</evidence>